<name>A0A1E7EVV2_9STRA</name>
<proteinExistence type="predicted"/>
<sequence>MGAMGDQITSTVPMNDAEFQKRLAAIQDQDFNASGDASPIGRLSQVASRGIGLGIGETYEEKLLREERIRQQEMLLARFDGSAASSLYGGHSGPGMPMLGGLGRGVPSYGAVGPHGSIGSQSFASAVDTRMASIRAAAGMSVPMERLTEEELRALSSGRGL</sequence>
<dbReference type="InParanoid" id="A0A1E7EVV2"/>
<dbReference type="EMBL" id="KV784373">
    <property type="protein sequence ID" value="OEU10150.1"/>
    <property type="molecule type" value="Genomic_DNA"/>
</dbReference>
<reference evidence="1 2" key="1">
    <citation type="submission" date="2016-09" db="EMBL/GenBank/DDBJ databases">
        <title>Extensive genetic diversity and differential bi-allelic expression allows diatom success in the polar Southern Ocean.</title>
        <authorList>
            <consortium name="DOE Joint Genome Institute"/>
            <person name="Mock T."/>
            <person name="Otillar R.P."/>
            <person name="Strauss J."/>
            <person name="Dupont C."/>
            <person name="Frickenhaus S."/>
            <person name="Maumus F."/>
            <person name="Mcmullan M."/>
            <person name="Sanges R."/>
            <person name="Schmutz J."/>
            <person name="Toseland A."/>
            <person name="Valas R."/>
            <person name="Veluchamy A."/>
            <person name="Ward B.J."/>
            <person name="Allen A."/>
            <person name="Barry K."/>
            <person name="Falciatore A."/>
            <person name="Ferrante M."/>
            <person name="Fortunato A.E."/>
            <person name="Gloeckner G."/>
            <person name="Gruber A."/>
            <person name="Hipkin R."/>
            <person name="Janech M."/>
            <person name="Kroth P."/>
            <person name="Leese F."/>
            <person name="Lindquist E."/>
            <person name="Lyon B.R."/>
            <person name="Martin J."/>
            <person name="Mayer C."/>
            <person name="Parker M."/>
            <person name="Quesneville H."/>
            <person name="Raymond J."/>
            <person name="Uhlig C."/>
            <person name="Valentin K.U."/>
            <person name="Worden A.Z."/>
            <person name="Armbrust E.V."/>
            <person name="Bowler C."/>
            <person name="Green B."/>
            <person name="Moulton V."/>
            <person name="Van Oosterhout C."/>
            <person name="Grigoriev I."/>
        </authorList>
    </citation>
    <scope>NUCLEOTIDE SEQUENCE [LARGE SCALE GENOMIC DNA]</scope>
    <source>
        <strain evidence="1 2">CCMP1102</strain>
    </source>
</reference>
<evidence type="ECO:0000313" key="2">
    <source>
        <dbReference type="Proteomes" id="UP000095751"/>
    </source>
</evidence>
<keyword evidence="2" id="KW-1185">Reference proteome</keyword>
<evidence type="ECO:0000313" key="1">
    <source>
        <dbReference type="EMBL" id="OEU10150.1"/>
    </source>
</evidence>
<gene>
    <name evidence="1" type="ORF">FRACYDRAFT_271219</name>
</gene>
<dbReference type="KEGG" id="fcy:FRACYDRAFT_271219"/>
<protein>
    <submittedName>
        <fullName evidence="1">Uncharacterized protein</fullName>
    </submittedName>
</protein>
<dbReference type="AlphaFoldDB" id="A0A1E7EVV2"/>
<dbReference type="Proteomes" id="UP000095751">
    <property type="component" value="Unassembled WGS sequence"/>
</dbReference>
<organism evidence="1 2">
    <name type="scientific">Fragilariopsis cylindrus CCMP1102</name>
    <dbReference type="NCBI Taxonomy" id="635003"/>
    <lineage>
        <taxon>Eukaryota</taxon>
        <taxon>Sar</taxon>
        <taxon>Stramenopiles</taxon>
        <taxon>Ochrophyta</taxon>
        <taxon>Bacillariophyta</taxon>
        <taxon>Bacillariophyceae</taxon>
        <taxon>Bacillariophycidae</taxon>
        <taxon>Bacillariales</taxon>
        <taxon>Bacillariaceae</taxon>
        <taxon>Fragilariopsis</taxon>
    </lineage>
</organism>
<accession>A0A1E7EVV2</accession>